<reference evidence="2 3" key="1">
    <citation type="journal article" date="2021" name="J. Hered.">
        <title>A chromosome-level genome assembly of the parasitoid wasp, Cotesia glomerata (Hymenoptera: Braconidae).</title>
        <authorList>
            <person name="Pinto B.J."/>
            <person name="Weis J.J."/>
            <person name="Gamble T."/>
            <person name="Ode P.J."/>
            <person name="Paul R."/>
            <person name="Zaspel J.M."/>
        </authorList>
    </citation>
    <scope>NUCLEOTIDE SEQUENCE [LARGE SCALE GENOMIC DNA]</scope>
    <source>
        <strain evidence="2">CgM1</strain>
    </source>
</reference>
<proteinExistence type="predicted"/>
<evidence type="ECO:0000313" key="2">
    <source>
        <dbReference type="EMBL" id="KAH0557634.1"/>
    </source>
</evidence>
<name>A0AAV7ISS1_COTGL</name>
<keyword evidence="3" id="KW-1185">Reference proteome</keyword>
<sequence length="100" mass="11955">MPKGMIRKNSKKKMNFRPKPARQELQHFPIHLRHLLILLRRSQRLENLLTNRRLQSYRVKKEITKMTIIKVQVSNTESRTIIFSINESTGFESSFVLSYK</sequence>
<dbReference type="AlphaFoldDB" id="A0AAV7ISS1"/>
<feature type="region of interest" description="Disordered" evidence="1">
    <location>
        <begin position="1"/>
        <end position="20"/>
    </location>
</feature>
<organism evidence="2 3">
    <name type="scientific">Cotesia glomerata</name>
    <name type="common">Lepidopteran parasitic wasp</name>
    <name type="synonym">Apanteles glomeratus</name>
    <dbReference type="NCBI Taxonomy" id="32391"/>
    <lineage>
        <taxon>Eukaryota</taxon>
        <taxon>Metazoa</taxon>
        <taxon>Ecdysozoa</taxon>
        <taxon>Arthropoda</taxon>
        <taxon>Hexapoda</taxon>
        <taxon>Insecta</taxon>
        <taxon>Pterygota</taxon>
        <taxon>Neoptera</taxon>
        <taxon>Endopterygota</taxon>
        <taxon>Hymenoptera</taxon>
        <taxon>Apocrita</taxon>
        <taxon>Ichneumonoidea</taxon>
        <taxon>Braconidae</taxon>
        <taxon>Microgastrinae</taxon>
        <taxon>Cotesia</taxon>
    </lineage>
</organism>
<dbReference type="Proteomes" id="UP000826195">
    <property type="component" value="Unassembled WGS sequence"/>
</dbReference>
<evidence type="ECO:0000313" key="3">
    <source>
        <dbReference type="Proteomes" id="UP000826195"/>
    </source>
</evidence>
<dbReference type="EMBL" id="JAHXZJ010000747">
    <property type="protein sequence ID" value="KAH0557634.1"/>
    <property type="molecule type" value="Genomic_DNA"/>
</dbReference>
<evidence type="ECO:0000256" key="1">
    <source>
        <dbReference type="SAM" id="MobiDB-lite"/>
    </source>
</evidence>
<protein>
    <submittedName>
        <fullName evidence="2">Uncharacterized protein</fullName>
    </submittedName>
</protein>
<accession>A0AAV7ISS1</accession>
<comment type="caution">
    <text evidence="2">The sequence shown here is derived from an EMBL/GenBank/DDBJ whole genome shotgun (WGS) entry which is preliminary data.</text>
</comment>
<gene>
    <name evidence="2" type="ORF">KQX54_009544</name>
</gene>